<dbReference type="OrthoDB" id="416555at2759"/>
<evidence type="ECO:0000256" key="1">
    <source>
        <dbReference type="ARBA" id="ARBA00004141"/>
    </source>
</evidence>
<proteinExistence type="inferred from homology"/>
<dbReference type="PANTHER" id="PTHR31326">
    <property type="entry name" value="PROTEIN CLT2, CHLOROPLASTIC"/>
    <property type="match status" value="1"/>
</dbReference>
<evidence type="ECO:0000256" key="4">
    <source>
        <dbReference type="ARBA" id="ARBA00022692"/>
    </source>
</evidence>
<evidence type="ECO:0000313" key="8">
    <source>
        <dbReference type="EMBL" id="KAJ4830313.1"/>
    </source>
</evidence>
<dbReference type="AlphaFoldDB" id="A0A9Q0FF34"/>
<accession>A0A9Q0FF34</accession>
<comment type="similarity">
    <text evidence="2">Belongs to the CRT-like transporter family.</text>
</comment>
<keyword evidence="5 7" id="KW-1133">Transmembrane helix</keyword>
<dbReference type="PANTHER" id="PTHR31326:SF1">
    <property type="entry name" value="PROTEIN CLT2, CHLOROPLASTIC"/>
    <property type="match status" value="1"/>
</dbReference>
<comment type="caution">
    <text evidence="8">The sequence shown here is derived from an EMBL/GenBank/DDBJ whole genome shotgun (WGS) entry which is preliminary data.</text>
</comment>
<dbReference type="InterPro" id="IPR013936">
    <property type="entry name" value="CRT-like"/>
</dbReference>
<dbReference type="EMBL" id="JAKUCV010005672">
    <property type="protein sequence ID" value="KAJ4830313.1"/>
    <property type="molecule type" value="Genomic_DNA"/>
</dbReference>
<evidence type="ECO:0000256" key="5">
    <source>
        <dbReference type="ARBA" id="ARBA00022989"/>
    </source>
</evidence>
<sequence length="76" mass="8054">MAFNISLLNLVKISSAVVSSLAVMFSVPLSIYVLSLPLPYLPDGASLSPTFLLGSMVLVLGLVLYNAVQPTKQTTK</sequence>
<keyword evidence="3" id="KW-0813">Transport</keyword>
<evidence type="ECO:0000256" key="2">
    <source>
        <dbReference type="ARBA" id="ARBA00006690"/>
    </source>
</evidence>
<keyword evidence="9" id="KW-1185">Reference proteome</keyword>
<evidence type="ECO:0000256" key="3">
    <source>
        <dbReference type="ARBA" id="ARBA00022448"/>
    </source>
</evidence>
<protein>
    <submittedName>
        <fullName evidence="8">Protein clt2, chloroplastic</fullName>
    </submittedName>
</protein>
<dbReference type="Proteomes" id="UP001141552">
    <property type="component" value="Unassembled WGS sequence"/>
</dbReference>
<dbReference type="GO" id="GO:0016020">
    <property type="term" value="C:membrane"/>
    <property type="evidence" value="ECO:0007669"/>
    <property type="project" value="UniProtKB-SubCell"/>
</dbReference>
<comment type="subcellular location">
    <subcellularLocation>
        <location evidence="1">Membrane</location>
        <topology evidence="1">Multi-pass membrane protein</topology>
    </subcellularLocation>
</comment>
<reference evidence="8" key="2">
    <citation type="journal article" date="2023" name="Plants (Basel)">
        <title>Annotation of the Turnera subulata (Passifloraceae) Draft Genome Reveals the S-Locus Evolved after the Divergence of Turneroideae from Passifloroideae in a Stepwise Manner.</title>
        <authorList>
            <person name="Henning P.M."/>
            <person name="Roalson E.H."/>
            <person name="Mir W."/>
            <person name="McCubbin A.G."/>
            <person name="Shore J.S."/>
        </authorList>
    </citation>
    <scope>NUCLEOTIDE SEQUENCE</scope>
    <source>
        <strain evidence="8">F60SS</strain>
    </source>
</reference>
<reference evidence="8" key="1">
    <citation type="submission" date="2022-02" db="EMBL/GenBank/DDBJ databases">
        <authorList>
            <person name="Henning P.M."/>
            <person name="McCubbin A.G."/>
            <person name="Shore J.S."/>
        </authorList>
    </citation>
    <scope>NUCLEOTIDE SEQUENCE</scope>
    <source>
        <strain evidence="8">F60SS</strain>
        <tissue evidence="8">Leaves</tissue>
    </source>
</reference>
<keyword evidence="4 7" id="KW-0812">Transmembrane</keyword>
<feature type="transmembrane region" description="Helical" evidence="7">
    <location>
        <begin position="7"/>
        <end position="31"/>
    </location>
</feature>
<evidence type="ECO:0000313" key="9">
    <source>
        <dbReference type="Proteomes" id="UP001141552"/>
    </source>
</evidence>
<name>A0A9Q0FF34_9ROSI</name>
<organism evidence="8 9">
    <name type="scientific">Turnera subulata</name>
    <dbReference type="NCBI Taxonomy" id="218843"/>
    <lineage>
        <taxon>Eukaryota</taxon>
        <taxon>Viridiplantae</taxon>
        <taxon>Streptophyta</taxon>
        <taxon>Embryophyta</taxon>
        <taxon>Tracheophyta</taxon>
        <taxon>Spermatophyta</taxon>
        <taxon>Magnoliopsida</taxon>
        <taxon>eudicotyledons</taxon>
        <taxon>Gunneridae</taxon>
        <taxon>Pentapetalae</taxon>
        <taxon>rosids</taxon>
        <taxon>fabids</taxon>
        <taxon>Malpighiales</taxon>
        <taxon>Passifloraceae</taxon>
        <taxon>Turnera</taxon>
    </lineage>
</organism>
<keyword evidence="6 7" id="KW-0472">Membrane</keyword>
<evidence type="ECO:0000256" key="6">
    <source>
        <dbReference type="ARBA" id="ARBA00023136"/>
    </source>
</evidence>
<evidence type="ECO:0000256" key="7">
    <source>
        <dbReference type="SAM" id="Phobius"/>
    </source>
</evidence>
<feature type="transmembrane region" description="Helical" evidence="7">
    <location>
        <begin position="51"/>
        <end position="68"/>
    </location>
</feature>
<gene>
    <name evidence="8" type="primary">CLT2</name>
    <name evidence="8" type="ORF">Tsubulata_011288</name>
</gene>